<feature type="transmembrane region" description="Helical" evidence="1">
    <location>
        <begin position="160"/>
        <end position="178"/>
    </location>
</feature>
<dbReference type="Proteomes" id="UP000054709">
    <property type="component" value="Unassembled WGS sequence"/>
</dbReference>
<dbReference type="OrthoDB" id="4187110at2"/>
<keyword evidence="3" id="KW-1185">Reference proteome</keyword>
<evidence type="ECO:0008006" key="4">
    <source>
        <dbReference type="Google" id="ProtNLM"/>
    </source>
</evidence>
<keyword evidence="1" id="KW-0472">Membrane</keyword>
<name>A0A0W1ASV0_9BACL</name>
<evidence type="ECO:0000256" key="1">
    <source>
        <dbReference type="SAM" id="Phobius"/>
    </source>
</evidence>
<dbReference type="EMBL" id="LCZJ02000034">
    <property type="protein sequence ID" value="KTD84373.1"/>
    <property type="molecule type" value="Genomic_DNA"/>
</dbReference>
<feature type="transmembrane region" description="Helical" evidence="1">
    <location>
        <begin position="228"/>
        <end position="248"/>
    </location>
</feature>
<keyword evidence="1" id="KW-1133">Transmembrane helix</keyword>
<proteinExistence type="predicted"/>
<protein>
    <recommendedName>
        <fullName evidence="4">ABC transporter permease</fullName>
    </recommendedName>
</protein>
<evidence type="ECO:0000313" key="3">
    <source>
        <dbReference type="Proteomes" id="UP000054709"/>
    </source>
</evidence>
<gene>
    <name evidence="2" type="ORF">UQ64_25580</name>
</gene>
<dbReference type="GO" id="GO:0140359">
    <property type="term" value="F:ABC-type transporter activity"/>
    <property type="evidence" value="ECO:0007669"/>
    <property type="project" value="InterPro"/>
</dbReference>
<organism evidence="2 3">
    <name type="scientific">Paenibacillus etheri</name>
    <dbReference type="NCBI Taxonomy" id="1306852"/>
    <lineage>
        <taxon>Bacteria</taxon>
        <taxon>Bacillati</taxon>
        <taxon>Bacillota</taxon>
        <taxon>Bacilli</taxon>
        <taxon>Bacillales</taxon>
        <taxon>Paenibacillaceae</taxon>
        <taxon>Paenibacillus</taxon>
    </lineage>
</organism>
<feature type="transmembrane region" description="Helical" evidence="1">
    <location>
        <begin position="119"/>
        <end position="140"/>
    </location>
</feature>
<comment type="caution">
    <text evidence="2">The sequence shown here is derived from an EMBL/GenBank/DDBJ whole genome shotgun (WGS) entry which is preliminary data.</text>
</comment>
<dbReference type="RefSeq" id="WP_060625699.1">
    <property type="nucleotide sequence ID" value="NZ_LCZJ02000034.1"/>
</dbReference>
<dbReference type="Pfam" id="PF12679">
    <property type="entry name" value="ABC2_membrane_2"/>
    <property type="match status" value="1"/>
</dbReference>
<feature type="transmembrane region" description="Helical" evidence="1">
    <location>
        <begin position="21"/>
        <end position="42"/>
    </location>
</feature>
<feature type="transmembrane region" description="Helical" evidence="1">
    <location>
        <begin position="185"/>
        <end position="205"/>
    </location>
</feature>
<keyword evidence="1" id="KW-0812">Transmembrane</keyword>
<dbReference type="PANTHER" id="PTHR43471">
    <property type="entry name" value="ABC TRANSPORTER PERMEASE"/>
    <property type="match status" value="1"/>
</dbReference>
<dbReference type="AlphaFoldDB" id="A0A0W1ASV0"/>
<reference evidence="2 3" key="1">
    <citation type="journal article" date="2015" name="Int. Biodeterior. Biodegradation">
        <title>Physiological and genetic screening methods for the isolation of methyl tert-butyl ether-degrading bacteria for bioremediation purposes.</title>
        <authorList>
            <person name="Guisado I.M."/>
            <person name="Purswani J."/>
            <person name="Gonzalez Lopez J."/>
            <person name="Pozo C."/>
        </authorList>
    </citation>
    <scope>NUCLEOTIDE SEQUENCE [LARGE SCALE GENOMIC DNA]</scope>
    <source>
        <strain evidence="2 3">SH7</strain>
    </source>
</reference>
<evidence type="ECO:0000313" key="2">
    <source>
        <dbReference type="EMBL" id="KTD84373.1"/>
    </source>
</evidence>
<dbReference type="GO" id="GO:0005886">
    <property type="term" value="C:plasma membrane"/>
    <property type="evidence" value="ECO:0007669"/>
    <property type="project" value="UniProtKB-SubCell"/>
</dbReference>
<sequence length="256" mass="27221">MSSTWVLYRKEMLEMARSYKLIWIPVVFIILGIMQPLTTYYLPEILKASGDVPPGLLEGYEIPSAAVVMAQALGQYGTIGMLVLALGSMNTLAGERYSGTLELILVRPVSPVAIVLAKWFAQLTLLVVALGLGAAGAAYYTEQLIGSLSWGDVIAASGVYGLWLLCVVSATLLFSAFLRPPVAAFLALALMAGLSLGLSILPAWFDWTPAALSGLSAGILIDGEGFRAAPYLSDSILIIICLAGASFLTRKNNFPD</sequence>
<feature type="transmembrane region" description="Helical" evidence="1">
    <location>
        <begin position="62"/>
        <end position="86"/>
    </location>
</feature>
<accession>A0A0W1ASV0</accession>